<dbReference type="PANTHER" id="PTHR21310:SF41">
    <property type="entry name" value="3'-PHOSPHOTRANSFERASE, PUTATIVE-RELATED"/>
    <property type="match status" value="1"/>
</dbReference>
<evidence type="ECO:0000256" key="5">
    <source>
        <dbReference type="ARBA" id="ARBA00022840"/>
    </source>
</evidence>
<evidence type="ECO:0000256" key="2">
    <source>
        <dbReference type="ARBA" id="ARBA00022679"/>
    </source>
</evidence>
<keyword evidence="3 7" id="KW-0547">Nucleotide-binding</keyword>
<keyword evidence="5 7" id="KW-0067">ATP-binding</keyword>
<dbReference type="AlphaFoldDB" id="A0A2R5EVY6"/>
<protein>
    <submittedName>
        <fullName evidence="11">Aminoglycoside phosphotransferase APH(3')</fullName>
    </submittedName>
</protein>
<keyword evidence="6 7" id="KW-0046">Antibiotic resistance</keyword>
<dbReference type="PANTHER" id="PTHR21310">
    <property type="entry name" value="AMINOGLYCOSIDE PHOSPHOTRANSFERASE-RELATED-RELATED"/>
    <property type="match status" value="1"/>
</dbReference>
<dbReference type="GO" id="GO:0016773">
    <property type="term" value="F:phosphotransferase activity, alcohol group as acceptor"/>
    <property type="evidence" value="ECO:0007669"/>
    <property type="project" value="InterPro"/>
</dbReference>
<reference evidence="11 12" key="1">
    <citation type="submission" date="2017-08" db="EMBL/GenBank/DDBJ databases">
        <title>Substantial Increase in Enzyme Production by Combined Drug-Resistance Mutations in Paenibacillus agaridevorans.</title>
        <authorList>
            <person name="Tanaka Y."/>
            <person name="Funane K."/>
            <person name="Hosaka T."/>
            <person name="Shiwa Y."/>
            <person name="Fujita N."/>
            <person name="Miyazaki T."/>
            <person name="Yoshikawa H."/>
            <person name="Murakami K."/>
            <person name="Kasahara K."/>
            <person name="Inaoka T."/>
            <person name="Hiraga Y."/>
            <person name="Ochi K."/>
        </authorList>
    </citation>
    <scope>NUCLEOTIDE SEQUENCE [LARGE SCALE GENOMIC DNA]</scope>
    <source>
        <strain evidence="11 12">T-3040</strain>
    </source>
</reference>
<dbReference type="PIRSF" id="PIRSF000706">
    <property type="entry name" value="Kanamycin_kin"/>
    <property type="match status" value="1"/>
</dbReference>
<dbReference type="Pfam" id="PF01636">
    <property type="entry name" value="APH"/>
    <property type="match status" value="1"/>
</dbReference>
<dbReference type="Proteomes" id="UP000245202">
    <property type="component" value="Unassembled WGS sequence"/>
</dbReference>
<name>A0A2R5EVY6_9BACL</name>
<dbReference type="GO" id="GO:0046872">
    <property type="term" value="F:metal ion binding"/>
    <property type="evidence" value="ECO:0007669"/>
    <property type="project" value="UniProtKB-KW"/>
</dbReference>
<keyword evidence="9" id="KW-0479">Metal-binding</keyword>
<evidence type="ECO:0000313" key="12">
    <source>
        <dbReference type="Proteomes" id="UP000245202"/>
    </source>
</evidence>
<evidence type="ECO:0000313" key="11">
    <source>
        <dbReference type="EMBL" id="GBG07953.1"/>
    </source>
</evidence>
<dbReference type="GO" id="GO:0005524">
    <property type="term" value="F:ATP binding"/>
    <property type="evidence" value="ECO:0007669"/>
    <property type="project" value="UniProtKB-KW"/>
</dbReference>
<keyword evidence="12" id="KW-1185">Reference proteome</keyword>
<evidence type="ECO:0000256" key="8">
    <source>
        <dbReference type="PIRSR" id="PIRSR000706-1"/>
    </source>
</evidence>
<dbReference type="InterPro" id="IPR024165">
    <property type="entry name" value="Kan/Strep_kinase"/>
</dbReference>
<feature type="domain" description="Aminoglycoside phosphotransferase" evidence="10">
    <location>
        <begin position="31"/>
        <end position="251"/>
    </location>
</feature>
<feature type="active site" description="Proton acceptor" evidence="8">
    <location>
        <position position="189"/>
    </location>
</feature>
<comment type="caution">
    <text evidence="11">The sequence shown here is derived from an EMBL/GenBank/DDBJ whole genome shotgun (WGS) entry which is preliminary data.</text>
</comment>
<dbReference type="RefSeq" id="WP_108992919.1">
    <property type="nucleotide sequence ID" value="NZ_BDQX01000116.1"/>
</dbReference>
<dbReference type="EMBL" id="BDQX01000116">
    <property type="protein sequence ID" value="GBG07953.1"/>
    <property type="molecule type" value="Genomic_DNA"/>
</dbReference>
<feature type="binding site" evidence="9">
    <location>
        <position position="194"/>
    </location>
    <ligand>
        <name>Mg(2+)</name>
        <dbReference type="ChEBI" id="CHEBI:18420"/>
    </ligand>
</feature>
<dbReference type="Gene3D" id="3.30.200.20">
    <property type="entry name" value="Phosphorylase Kinase, domain 1"/>
    <property type="match status" value="1"/>
</dbReference>
<evidence type="ECO:0000256" key="9">
    <source>
        <dbReference type="PIRSR" id="PIRSR000706-2"/>
    </source>
</evidence>
<evidence type="ECO:0000256" key="6">
    <source>
        <dbReference type="ARBA" id="ARBA00023251"/>
    </source>
</evidence>
<evidence type="ECO:0000256" key="1">
    <source>
        <dbReference type="ARBA" id="ARBA00006219"/>
    </source>
</evidence>
<evidence type="ECO:0000259" key="10">
    <source>
        <dbReference type="Pfam" id="PF01636"/>
    </source>
</evidence>
<dbReference type="InterPro" id="IPR051678">
    <property type="entry name" value="AGP_Transferase"/>
</dbReference>
<feature type="binding site" evidence="9">
    <location>
        <position position="207"/>
    </location>
    <ligand>
        <name>Mg(2+)</name>
        <dbReference type="ChEBI" id="CHEBI:18420"/>
    </ligand>
</feature>
<gene>
    <name evidence="11" type="ORF">PAT3040_02518</name>
</gene>
<accession>A0A2R5EVY6</accession>
<evidence type="ECO:0000256" key="3">
    <source>
        <dbReference type="ARBA" id="ARBA00022741"/>
    </source>
</evidence>
<evidence type="ECO:0000256" key="7">
    <source>
        <dbReference type="PIRNR" id="PIRNR000706"/>
    </source>
</evidence>
<dbReference type="InterPro" id="IPR011009">
    <property type="entry name" value="Kinase-like_dom_sf"/>
</dbReference>
<dbReference type="GO" id="GO:0016301">
    <property type="term" value="F:kinase activity"/>
    <property type="evidence" value="ECO:0007669"/>
    <property type="project" value="UniProtKB-KW"/>
</dbReference>
<dbReference type="CDD" id="cd05150">
    <property type="entry name" value="APH"/>
    <property type="match status" value="1"/>
</dbReference>
<dbReference type="InterPro" id="IPR002575">
    <property type="entry name" value="Aminoglycoside_PTrfase"/>
</dbReference>
<organism evidence="11 12">
    <name type="scientific">Paenibacillus agaridevorans</name>
    <dbReference type="NCBI Taxonomy" id="171404"/>
    <lineage>
        <taxon>Bacteria</taxon>
        <taxon>Bacillati</taxon>
        <taxon>Bacillota</taxon>
        <taxon>Bacilli</taxon>
        <taxon>Bacillales</taxon>
        <taxon>Paenibacillaceae</taxon>
        <taxon>Paenibacillus</taxon>
    </lineage>
</organism>
<keyword evidence="9" id="KW-0460">Magnesium</keyword>
<keyword evidence="4 7" id="KW-0418">Kinase</keyword>
<comment type="similarity">
    <text evidence="1 7">Belongs to the aminoglycoside phosphotransferase family.</text>
</comment>
<dbReference type="SUPFAM" id="SSF56112">
    <property type="entry name" value="Protein kinase-like (PK-like)"/>
    <property type="match status" value="1"/>
</dbReference>
<keyword evidence="2 7" id="KW-0808">Transferase</keyword>
<dbReference type="Gene3D" id="3.90.1200.10">
    <property type="match status" value="1"/>
</dbReference>
<dbReference type="GO" id="GO:0046677">
    <property type="term" value="P:response to antibiotic"/>
    <property type="evidence" value="ECO:0007669"/>
    <property type="project" value="UniProtKB-KW"/>
</dbReference>
<proteinExistence type="inferred from homology"/>
<evidence type="ECO:0000256" key="4">
    <source>
        <dbReference type="ARBA" id="ARBA00022777"/>
    </source>
</evidence>
<sequence length="265" mass="30504">MEVDNKNKLPHQFQSLLTNDDKVTFRWENVAQTFYIQSENGNNRYLKIQPRGLPESLERQAKKLIWCKNKIPVPEVIDCGVLGDYEFLLTLELPGYDAASELAKHNVKETVVLIAHGLRTIHDVSIEDCPFDNSIKQLMKIIKTNHEQGLMNSKDIYNIFGETNSIEVINELEFYFSSSKEDLVFTHGDYSMPNILINNANISGYIDLGNCGIADRYYDLAVAEKSIKRNYGIDYVELFFNSYGVSKVDKQRLENYKIVEQLVWA</sequence>